<dbReference type="Pfam" id="PF11566">
    <property type="entry name" value="PI31_Prot_N"/>
    <property type="match status" value="1"/>
</dbReference>
<evidence type="ECO:0000259" key="1">
    <source>
        <dbReference type="Pfam" id="PF11566"/>
    </source>
</evidence>
<dbReference type="EMBL" id="BPLR01009520">
    <property type="protein sequence ID" value="GIY32501.1"/>
    <property type="molecule type" value="Genomic_DNA"/>
</dbReference>
<accession>A0AAV4SI57</accession>
<dbReference type="InterPro" id="IPR047118">
    <property type="entry name" value="Fbxo7"/>
</dbReference>
<dbReference type="GO" id="GO:1903599">
    <property type="term" value="P:positive regulation of autophagy of mitochondrion"/>
    <property type="evidence" value="ECO:0007669"/>
    <property type="project" value="TreeGrafter"/>
</dbReference>
<name>A0AAV4SI57_CAEEX</name>
<dbReference type="PANTHER" id="PTHR15537:SF2">
    <property type="entry name" value="F-BOX ONLY PROTEIN 7"/>
    <property type="match status" value="1"/>
</dbReference>
<organism evidence="2 3">
    <name type="scientific">Caerostris extrusa</name>
    <name type="common">Bark spider</name>
    <name type="synonym">Caerostris bankana</name>
    <dbReference type="NCBI Taxonomy" id="172846"/>
    <lineage>
        <taxon>Eukaryota</taxon>
        <taxon>Metazoa</taxon>
        <taxon>Ecdysozoa</taxon>
        <taxon>Arthropoda</taxon>
        <taxon>Chelicerata</taxon>
        <taxon>Arachnida</taxon>
        <taxon>Araneae</taxon>
        <taxon>Araneomorphae</taxon>
        <taxon>Entelegynae</taxon>
        <taxon>Araneoidea</taxon>
        <taxon>Araneidae</taxon>
        <taxon>Caerostris</taxon>
    </lineage>
</organism>
<evidence type="ECO:0000313" key="3">
    <source>
        <dbReference type="Proteomes" id="UP001054945"/>
    </source>
</evidence>
<dbReference type="Gene3D" id="3.40.1000.30">
    <property type="match status" value="1"/>
</dbReference>
<gene>
    <name evidence="2" type="primary">FBXO7</name>
    <name evidence="2" type="ORF">CEXT_415701</name>
</gene>
<dbReference type="AlphaFoldDB" id="A0AAV4SI57"/>
<dbReference type="Gene3D" id="1.20.1280.50">
    <property type="match status" value="1"/>
</dbReference>
<keyword evidence="3" id="KW-1185">Reference proteome</keyword>
<sequence length="344" mass="40492">MNENKINCEETIFPNEFLQLFSATKIENVNEGLIVLLHSYLLEVGFVPKNIDSDVSSCMPKNWTDFGIFKILYSHVNSPDKLCWITWTPIYNFMNIHATVEDSDSSDFVILTLKLSTFLNTDEDVSNPQNLFHNVKDLSIIFKDKLCYSLLALLEEGKPSFGFGGLIDELKVYFILKMLPLKAVVSMSSVNKDFYDCANSSYLWKHLFWKDFGPDHPAFFKEGDEENWKRRKKSVRLLSLVALCWIFDDEFIVRKLFFKDRSSFSAHFKYKEAYVSVRVRQRIRFNPLHHPYPYPEMMIPVPTNMEVLRIDMDPAIQQNFPLLRSRFRQPAFIPGGYEIYRRYW</sequence>
<feature type="domain" description="PI31 proteasome regulator N-terminal" evidence="1">
    <location>
        <begin position="25"/>
        <end position="151"/>
    </location>
</feature>
<dbReference type="GO" id="GO:0019901">
    <property type="term" value="F:protein kinase binding"/>
    <property type="evidence" value="ECO:0007669"/>
    <property type="project" value="InterPro"/>
</dbReference>
<dbReference type="InterPro" id="IPR036047">
    <property type="entry name" value="F-box-like_dom_sf"/>
</dbReference>
<dbReference type="SUPFAM" id="SSF81383">
    <property type="entry name" value="F-box domain"/>
    <property type="match status" value="1"/>
</dbReference>
<evidence type="ECO:0000313" key="2">
    <source>
        <dbReference type="EMBL" id="GIY32501.1"/>
    </source>
</evidence>
<proteinExistence type="predicted"/>
<comment type="caution">
    <text evidence="2">The sequence shown here is derived from an EMBL/GenBank/DDBJ whole genome shotgun (WGS) entry which is preliminary data.</text>
</comment>
<dbReference type="Proteomes" id="UP001054945">
    <property type="component" value="Unassembled WGS sequence"/>
</dbReference>
<dbReference type="InterPro" id="IPR021625">
    <property type="entry name" value="PI31_Prot_N"/>
</dbReference>
<protein>
    <submittedName>
        <fullName evidence="2">F-box only protein 7</fullName>
    </submittedName>
</protein>
<dbReference type="PANTHER" id="PTHR15537">
    <property type="entry name" value="F-BOX ONLY PROTEIN 7"/>
    <property type="match status" value="1"/>
</dbReference>
<reference evidence="2 3" key="1">
    <citation type="submission" date="2021-06" db="EMBL/GenBank/DDBJ databases">
        <title>Caerostris extrusa draft genome.</title>
        <authorList>
            <person name="Kono N."/>
            <person name="Arakawa K."/>
        </authorList>
    </citation>
    <scope>NUCLEOTIDE SEQUENCE [LARGE SCALE GENOMIC DNA]</scope>
</reference>